<evidence type="ECO:0000256" key="10">
    <source>
        <dbReference type="ARBA" id="ARBA00022801"/>
    </source>
</evidence>
<dbReference type="NCBIfam" id="TIGR02037">
    <property type="entry name" value="degP_htrA_DO"/>
    <property type="match status" value="1"/>
</dbReference>
<dbReference type="Pfam" id="PF00595">
    <property type="entry name" value="PDZ"/>
    <property type="match status" value="1"/>
</dbReference>
<proteinExistence type="inferred from homology"/>
<protein>
    <recommendedName>
        <fullName evidence="5">Probable periplasmic serine endoprotease DegP-like</fullName>
        <ecNumber evidence="4">3.4.21.107</ecNumber>
    </recommendedName>
    <alternativeName>
        <fullName evidence="13">Protease Do</fullName>
    </alternativeName>
</protein>
<feature type="binding site" evidence="15">
    <location>
        <position position="163"/>
    </location>
    <ligand>
        <name>substrate</name>
    </ligand>
</feature>
<keyword evidence="11" id="KW-0720">Serine protease</keyword>
<evidence type="ECO:0000256" key="7">
    <source>
        <dbReference type="ARBA" id="ARBA00022729"/>
    </source>
</evidence>
<evidence type="ECO:0000256" key="15">
    <source>
        <dbReference type="PIRSR" id="PIRSR611782-2"/>
    </source>
</evidence>
<evidence type="ECO:0000256" key="3">
    <source>
        <dbReference type="ARBA" id="ARBA00010541"/>
    </source>
</evidence>
<feature type="active site" description="Charge relay system" evidence="14">
    <location>
        <position position="133"/>
    </location>
</feature>
<comment type="catalytic activity">
    <reaction evidence="1">
        <text>Acts on substrates that are at least partially unfolded. The cleavage site P1 residue is normally between a pair of hydrophobic residues, such as Val-|-Val.</text>
        <dbReference type="EC" id="3.4.21.107"/>
    </reaction>
</comment>
<feature type="binding site" evidence="15">
    <location>
        <position position="133"/>
    </location>
    <ligand>
        <name>substrate</name>
    </ligand>
</feature>
<comment type="subcellular location">
    <subcellularLocation>
        <location evidence="2">Periplasm</location>
    </subcellularLocation>
</comment>
<dbReference type="SUPFAM" id="SSF50156">
    <property type="entry name" value="PDZ domain-like"/>
    <property type="match status" value="2"/>
</dbReference>
<evidence type="ECO:0000256" key="11">
    <source>
        <dbReference type="ARBA" id="ARBA00022825"/>
    </source>
</evidence>
<dbReference type="AlphaFoldDB" id="A0A916VYB1"/>
<feature type="signal peptide" evidence="16">
    <location>
        <begin position="1"/>
        <end position="32"/>
    </location>
</feature>
<dbReference type="CDD" id="cd10839">
    <property type="entry name" value="cpPDZ1_DegP-like"/>
    <property type="match status" value="1"/>
</dbReference>
<dbReference type="Pfam" id="PF13180">
    <property type="entry name" value="PDZ_2"/>
    <property type="match status" value="1"/>
</dbReference>
<keyword evidence="6 18" id="KW-0645">Protease</keyword>
<evidence type="ECO:0000256" key="12">
    <source>
        <dbReference type="ARBA" id="ARBA00023016"/>
    </source>
</evidence>
<dbReference type="InterPro" id="IPR001478">
    <property type="entry name" value="PDZ"/>
</dbReference>
<dbReference type="InterPro" id="IPR036034">
    <property type="entry name" value="PDZ_sf"/>
</dbReference>
<evidence type="ECO:0000256" key="2">
    <source>
        <dbReference type="ARBA" id="ARBA00004418"/>
    </source>
</evidence>
<dbReference type="EMBL" id="BMIF01000001">
    <property type="protein sequence ID" value="GGA53010.1"/>
    <property type="molecule type" value="Genomic_DNA"/>
</dbReference>
<dbReference type="InterPro" id="IPR001940">
    <property type="entry name" value="Peptidase_S1C"/>
</dbReference>
<dbReference type="Pfam" id="PF13365">
    <property type="entry name" value="Trypsin_2"/>
    <property type="match status" value="1"/>
</dbReference>
<dbReference type="SMART" id="SM00228">
    <property type="entry name" value="PDZ"/>
    <property type="match status" value="2"/>
</dbReference>
<dbReference type="EC" id="3.4.21.107" evidence="4"/>
<evidence type="ECO:0000256" key="14">
    <source>
        <dbReference type="PIRSR" id="PIRSR611782-1"/>
    </source>
</evidence>
<keyword evidence="12" id="KW-0346">Stress response</keyword>
<evidence type="ECO:0000256" key="1">
    <source>
        <dbReference type="ARBA" id="ARBA00001772"/>
    </source>
</evidence>
<dbReference type="Proteomes" id="UP000636264">
    <property type="component" value="Unassembled WGS sequence"/>
</dbReference>
<feature type="binding site" evidence="15">
    <location>
        <begin position="236"/>
        <end position="238"/>
    </location>
    <ligand>
        <name>substrate</name>
    </ligand>
</feature>
<comment type="caution">
    <text evidence="18">The sequence shown here is derived from an EMBL/GenBank/DDBJ whole genome shotgun (WGS) entry which is preliminary data.</text>
</comment>
<evidence type="ECO:0000259" key="17">
    <source>
        <dbReference type="PROSITE" id="PS50106"/>
    </source>
</evidence>
<evidence type="ECO:0000313" key="19">
    <source>
        <dbReference type="Proteomes" id="UP000636264"/>
    </source>
</evidence>
<organism evidence="18 19">
    <name type="scientific">Nitratireductor aestuarii</name>
    <dbReference type="NCBI Taxonomy" id="1735103"/>
    <lineage>
        <taxon>Bacteria</taxon>
        <taxon>Pseudomonadati</taxon>
        <taxon>Pseudomonadota</taxon>
        <taxon>Alphaproteobacteria</taxon>
        <taxon>Hyphomicrobiales</taxon>
        <taxon>Phyllobacteriaceae</taxon>
        <taxon>Nitratireductor</taxon>
    </lineage>
</organism>
<evidence type="ECO:0000256" key="9">
    <source>
        <dbReference type="ARBA" id="ARBA00022764"/>
    </source>
</evidence>
<feature type="chain" id="PRO_5039145730" description="Probable periplasmic serine endoprotease DegP-like" evidence="16">
    <location>
        <begin position="33"/>
        <end position="506"/>
    </location>
</feature>
<gene>
    <name evidence="18" type="ORF">GCM10011385_03000</name>
</gene>
<dbReference type="Gene3D" id="2.40.10.120">
    <property type="match status" value="1"/>
</dbReference>
<dbReference type="PROSITE" id="PS50106">
    <property type="entry name" value="PDZ"/>
    <property type="match status" value="2"/>
</dbReference>
<keyword evidence="10" id="KW-0378">Hydrolase</keyword>
<dbReference type="RefSeq" id="WP_188719158.1">
    <property type="nucleotide sequence ID" value="NZ_BMIF01000001.1"/>
</dbReference>
<comment type="similarity">
    <text evidence="3">Belongs to the peptidase S1C family.</text>
</comment>
<reference evidence="18" key="2">
    <citation type="submission" date="2020-09" db="EMBL/GenBank/DDBJ databases">
        <authorList>
            <person name="Sun Q."/>
            <person name="Zhou Y."/>
        </authorList>
    </citation>
    <scope>NUCLEOTIDE SEQUENCE</scope>
    <source>
        <strain evidence="18">CGMCC 1.15320</strain>
    </source>
</reference>
<dbReference type="InterPro" id="IPR009003">
    <property type="entry name" value="Peptidase_S1_PA"/>
</dbReference>
<evidence type="ECO:0000256" key="16">
    <source>
        <dbReference type="SAM" id="SignalP"/>
    </source>
</evidence>
<keyword evidence="9" id="KW-0574">Periplasm</keyword>
<evidence type="ECO:0000256" key="13">
    <source>
        <dbReference type="ARBA" id="ARBA00032850"/>
    </source>
</evidence>
<evidence type="ECO:0000256" key="8">
    <source>
        <dbReference type="ARBA" id="ARBA00022737"/>
    </source>
</evidence>
<reference evidence="18" key="1">
    <citation type="journal article" date="2014" name="Int. J. Syst. Evol. Microbiol.">
        <title>Complete genome sequence of Corynebacterium casei LMG S-19264T (=DSM 44701T), isolated from a smear-ripened cheese.</title>
        <authorList>
            <consortium name="US DOE Joint Genome Institute (JGI-PGF)"/>
            <person name="Walter F."/>
            <person name="Albersmeier A."/>
            <person name="Kalinowski J."/>
            <person name="Ruckert C."/>
        </authorList>
    </citation>
    <scope>NUCLEOTIDE SEQUENCE</scope>
    <source>
        <strain evidence="18">CGMCC 1.15320</strain>
    </source>
</reference>
<feature type="domain" description="PDZ" evidence="17">
    <location>
        <begin position="282"/>
        <end position="373"/>
    </location>
</feature>
<feature type="active site" description="Charge relay system" evidence="14">
    <location>
        <position position="238"/>
    </location>
</feature>
<dbReference type="GO" id="GO:0006508">
    <property type="term" value="P:proteolysis"/>
    <property type="evidence" value="ECO:0007669"/>
    <property type="project" value="UniProtKB-KW"/>
</dbReference>
<dbReference type="PANTHER" id="PTHR22939:SF130">
    <property type="entry name" value="PERIPLASMIC SERINE ENDOPROTEASE DEGP-LIKE-RELATED"/>
    <property type="match status" value="1"/>
</dbReference>
<dbReference type="PRINTS" id="PR00834">
    <property type="entry name" value="PROTEASES2C"/>
</dbReference>
<dbReference type="Gene3D" id="2.30.42.10">
    <property type="match status" value="2"/>
</dbReference>
<evidence type="ECO:0000256" key="5">
    <source>
        <dbReference type="ARBA" id="ARBA00013958"/>
    </source>
</evidence>
<name>A0A916VYB1_9HYPH</name>
<dbReference type="SUPFAM" id="SSF50494">
    <property type="entry name" value="Trypsin-like serine proteases"/>
    <property type="match status" value="1"/>
</dbReference>
<dbReference type="GO" id="GO:0004252">
    <property type="term" value="F:serine-type endopeptidase activity"/>
    <property type="evidence" value="ECO:0007669"/>
    <property type="project" value="InterPro"/>
</dbReference>
<accession>A0A916VYB1</accession>
<evidence type="ECO:0000256" key="6">
    <source>
        <dbReference type="ARBA" id="ARBA00022670"/>
    </source>
</evidence>
<keyword evidence="7 16" id="KW-0732">Signal</keyword>
<feature type="domain" description="PDZ" evidence="17">
    <location>
        <begin position="416"/>
        <end position="468"/>
    </location>
</feature>
<evidence type="ECO:0000313" key="18">
    <source>
        <dbReference type="EMBL" id="GGA53010.1"/>
    </source>
</evidence>
<dbReference type="InterPro" id="IPR011782">
    <property type="entry name" value="Pept_S1C_Do"/>
</dbReference>
<sequence length="506" mass="53410">MHLPKVSKLLSSKSVVAILSLSMATVPGTLLAQTAAAPNAEQAIAPAGPASVSSLAERLLDAVVNISTTQKAQQRGQGRVPMPRLPQGSPFEEYFGEFFGDSNRQPRVPSPGSSLGSGFIIDAGEGIVVTNNHVIADSDEIVVNFADGSKRNAELIGVDTKTDLAVLKVDPTGKELVQVPFGDSAEMKIGDWVMAIGNPFGFGGSVSIGIVSAQNRQIGSGPYDDYIQTDAAINRGNSGGPLFNMKGEVIGINTAIISPSGGSIGIGFAIPSKLAMHVVRQLREFGETRRGWLGVRIQPVTDEIAESLGLDKAAGALISGIEKGGPAEGGELKAGDIIITFNGEEIADVRELSRVVADSPVGEEVDVEVLRDGERQNVKIKLGRLEESEAKADFSNDDEQKDEQQLTSASVLGMAIREIDEESRAEFGLAEGVTGVVIAEVEQNSSAFEQGIKPGDVIAEVDQQSVANPSEVLDLVNGLKEQGRRNAYLLIVSPSGESRFINVRMR</sequence>
<keyword evidence="19" id="KW-1185">Reference proteome</keyword>
<dbReference type="PANTHER" id="PTHR22939">
    <property type="entry name" value="SERINE PROTEASE FAMILY S1C HTRA-RELATED"/>
    <property type="match status" value="1"/>
</dbReference>
<evidence type="ECO:0000256" key="4">
    <source>
        <dbReference type="ARBA" id="ARBA00013035"/>
    </source>
</evidence>
<feature type="active site" description="Charge relay system" evidence="14">
    <location>
        <position position="163"/>
    </location>
</feature>
<keyword evidence="8" id="KW-0677">Repeat</keyword>